<accession>A0A8H7DTT9</accession>
<reference evidence="1" key="1">
    <citation type="submission" date="2019-07" db="EMBL/GenBank/DDBJ databases">
        <authorList>
            <person name="Palmer J.M."/>
        </authorList>
    </citation>
    <scope>NUCLEOTIDE SEQUENCE</scope>
    <source>
        <strain evidence="1">PC9</strain>
    </source>
</reference>
<dbReference type="RefSeq" id="XP_036630130.1">
    <property type="nucleotide sequence ID" value="XM_036778702.1"/>
</dbReference>
<proteinExistence type="predicted"/>
<name>A0A8H7DTT9_PLEOS</name>
<sequence>MLVVLGSHAAYQLSPCLTPHFAFVSHAANVDVSYERAKHGSTPLRTAFACANINPQSSPGPRDGTISAFSVAYIGLVSPYSPLRLVVASHGFEAALRSVRK</sequence>
<dbReference type="AlphaFoldDB" id="A0A8H7DTT9"/>
<dbReference type="EMBL" id="JACETU010000006">
    <property type="protein sequence ID" value="KAF7426826.1"/>
    <property type="molecule type" value="Genomic_DNA"/>
</dbReference>
<keyword evidence="2" id="KW-1185">Reference proteome</keyword>
<organism evidence="1 2">
    <name type="scientific">Pleurotus ostreatus</name>
    <name type="common">Oyster mushroom</name>
    <name type="synonym">White-rot fungus</name>
    <dbReference type="NCBI Taxonomy" id="5322"/>
    <lineage>
        <taxon>Eukaryota</taxon>
        <taxon>Fungi</taxon>
        <taxon>Dikarya</taxon>
        <taxon>Basidiomycota</taxon>
        <taxon>Agaricomycotina</taxon>
        <taxon>Agaricomycetes</taxon>
        <taxon>Agaricomycetidae</taxon>
        <taxon>Agaricales</taxon>
        <taxon>Pleurotineae</taxon>
        <taxon>Pleurotaceae</taxon>
        <taxon>Pleurotus</taxon>
    </lineage>
</organism>
<dbReference type="VEuPathDB" id="FungiDB:PC9H_009195"/>
<comment type="caution">
    <text evidence="1">The sequence shown here is derived from an EMBL/GenBank/DDBJ whole genome shotgun (WGS) entry which is preliminary data.</text>
</comment>
<dbReference type="Proteomes" id="UP000623687">
    <property type="component" value="Unassembled WGS sequence"/>
</dbReference>
<gene>
    <name evidence="1" type="ORF">PC9H_009195</name>
</gene>
<evidence type="ECO:0000313" key="1">
    <source>
        <dbReference type="EMBL" id="KAF7426826.1"/>
    </source>
</evidence>
<protein>
    <submittedName>
        <fullName evidence="1">Uncharacterized protein</fullName>
    </submittedName>
</protein>
<dbReference type="GeneID" id="59379013"/>
<evidence type="ECO:0000313" key="2">
    <source>
        <dbReference type="Proteomes" id="UP000623687"/>
    </source>
</evidence>